<evidence type="ECO:0000256" key="3">
    <source>
        <dbReference type="ARBA" id="ARBA00022670"/>
    </source>
</evidence>
<feature type="binding site" evidence="8">
    <location>
        <position position="309"/>
    </location>
    <ligand>
        <name>Zn(2+)</name>
        <dbReference type="ChEBI" id="CHEBI:29105"/>
        <label>2</label>
    </ligand>
</feature>
<dbReference type="PANTHER" id="PTHR32481">
    <property type="entry name" value="AMINOPEPTIDASE"/>
    <property type="match status" value="1"/>
</dbReference>
<evidence type="ECO:0000256" key="2">
    <source>
        <dbReference type="ARBA" id="ARBA00022438"/>
    </source>
</evidence>
<keyword evidence="5" id="KW-0378">Hydrolase</keyword>
<name>A0A1H9YKI8_9FIRM</name>
<keyword evidence="2" id="KW-0031">Aminopeptidase</keyword>
<reference evidence="9 10" key="1">
    <citation type="submission" date="2016-10" db="EMBL/GenBank/DDBJ databases">
        <authorList>
            <person name="de Groot N.N."/>
        </authorList>
    </citation>
    <scope>NUCLEOTIDE SEQUENCE [LARGE SCALE GENOMIC DNA]</scope>
    <source>
        <strain evidence="9 10">DSM 18979</strain>
    </source>
</reference>
<evidence type="ECO:0000256" key="7">
    <source>
        <dbReference type="PIRSR" id="PIRSR001123-1"/>
    </source>
</evidence>
<dbReference type="STRING" id="426128.SAMN05660297_00278"/>
<dbReference type="Pfam" id="PF05343">
    <property type="entry name" value="Peptidase_M42"/>
    <property type="match status" value="1"/>
</dbReference>
<evidence type="ECO:0000313" key="10">
    <source>
        <dbReference type="Proteomes" id="UP000199568"/>
    </source>
</evidence>
<dbReference type="Proteomes" id="UP000199568">
    <property type="component" value="Unassembled WGS sequence"/>
</dbReference>
<dbReference type="AlphaFoldDB" id="A0A1H9YKI8"/>
<dbReference type="GO" id="GO:0046872">
    <property type="term" value="F:metal ion binding"/>
    <property type="evidence" value="ECO:0007669"/>
    <property type="project" value="UniProtKB-UniRule"/>
</dbReference>
<organism evidence="9 10">
    <name type="scientific">Natronincola peptidivorans</name>
    <dbReference type="NCBI Taxonomy" id="426128"/>
    <lineage>
        <taxon>Bacteria</taxon>
        <taxon>Bacillati</taxon>
        <taxon>Bacillota</taxon>
        <taxon>Clostridia</taxon>
        <taxon>Peptostreptococcales</taxon>
        <taxon>Natronincolaceae</taxon>
        <taxon>Natronincola</taxon>
    </lineage>
</organism>
<feature type="binding site" evidence="8">
    <location>
        <position position="170"/>
    </location>
    <ligand>
        <name>Zn(2+)</name>
        <dbReference type="ChEBI" id="CHEBI:29105"/>
        <label>2</label>
    </ligand>
</feature>
<dbReference type="SUPFAM" id="SSF53187">
    <property type="entry name" value="Zn-dependent exopeptidases"/>
    <property type="match status" value="1"/>
</dbReference>
<evidence type="ECO:0000313" key="9">
    <source>
        <dbReference type="EMBL" id="SES69511.1"/>
    </source>
</evidence>
<evidence type="ECO:0000256" key="8">
    <source>
        <dbReference type="PIRSR" id="PIRSR001123-2"/>
    </source>
</evidence>
<evidence type="ECO:0000256" key="6">
    <source>
        <dbReference type="PIRNR" id="PIRNR001123"/>
    </source>
</evidence>
<keyword evidence="3" id="KW-0645">Protease</keyword>
<dbReference type="OrthoDB" id="9772053at2"/>
<evidence type="ECO:0000256" key="5">
    <source>
        <dbReference type="ARBA" id="ARBA00022801"/>
    </source>
</evidence>
<sequence>MLLKKLTNASGVSGNEDEVRNIIRAELKGIADDIRVDSIGNIFAEKKSRKSKYNIAITAHMDEVGFMVKGIDDHGLVKFTPVGGIDSRILVSKIVLIGNRKIPGVIGAKAIHMQKPEERKKALNIDDLYIDIGAKSKEEADKVISIGDYISFHSEFTEFGDNKIKGKALDNRVGCNIIIELLKKELPSNIVGVFTVQEEIGLRGAEIASYHLEADLIIVVEGTTSSDVSGTEPHFQITELGKGPAISIMDQTSMYNKKHVEFIINTAKKYNIPWQYRKATLGGNDAGKFQHAKSGTICISIAVPCRYIHSPISVLSKDDMNNTLKLITKYIEEISKGGII</sequence>
<comment type="cofactor">
    <cofactor evidence="8">
        <name>a divalent metal cation</name>
        <dbReference type="ChEBI" id="CHEBI:60240"/>
    </cofactor>
    <text evidence="8">Binds 2 divalent metal cations per subunit.</text>
</comment>
<dbReference type="InterPro" id="IPR008007">
    <property type="entry name" value="Peptidase_M42"/>
</dbReference>
<comment type="similarity">
    <text evidence="1 6">Belongs to the peptidase M42 family.</text>
</comment>
<feature type="binding site" evidence="8">
    <location>
        <position position="221"/>
    </location>
    <ligand>
        <name>Zn(2+)</name>
        <dbReference type="ChEBI" id="CHEBI:29105"/>
        <label>1</label>
    </ligand>
</feature>
<dbReference type="RefSeq" id="WP_090438160.1">
    <property type="nucleotide sequence ID" value="NZ_FOHU01000001.1"/>
</dbReference>
<dbReference type="PIRSF" id="PIRSF001123">
    <property type="entry name" value="PepA_GA"/>
    <property type="match status" value="1"/>
</dbReference>
<accession>A0A1H9YKI8</accession>
<feature type="binding site" evidence="8">
    <location>
        <position position="199"/>
    </location>
    <ligand>
        <name>Zn(2+)</name>
        <dbReference type="ChEBI" id="CHEBI:29105"/>
        <label>2</label>
    </ligand>
</feature>
<dbReference type="Gene3D" id="2.40.30.40">
    <property type="entry name" value="Peptidase M42, domain 2"/>
    <property type="match status" value="1"/>
</dbReference>
<dbReference type="InterPro" id="IPR023367">
    <property type="entry name" value="Peptidase_M42_dom2"/>
</dbReference>
<feature type="binding site" evidence="8">
    <location>
        <position position="60"/>
    </location>
    <ligand>
        <name>Zn(2+)</name>
        <dbReference type="ChEBI" id="CHEBI:29105"/>
        <label>1</label>
    </ligand>
</feature>
<dbReference type="PANTHER" id="PTHR32481:SF0">
    <property type="entry name" value="AMINOPEPTIDASE YPDE-RELATED"/>
    <property type="match status" value="1"/>
</dbReference>
<dbReference type="GO" id="GO:0006508">
    <property type="term" value="P:proteolysis"/>
    <property type="evidence" value="ECO:0007669"/>
    <property type="project" value="UniProtKB-KW"/>
</dbReference>
<dbReference type="EMBL" id="FOHU01000001">
    <property type="protein sequence ID" value="SES69511.1"/>
    <property type="molecule type" value="Genomic_DNA"/>
</dbReference>
<dbReference type="SUPFAM" id="SSF101821">
    <property type="entry name" value="Aminopeptidase/glucanase lid domain"/>
    <property type="match status" value="1"/>
</dbReference>
<feature type="binding site" evidence="8">
    <location>
        <position position="170"/>
    </location>
    <ligand>
        <name>Zn(2+)</name>
        <dbReference type="ChEBI" id="CHEBI:29105"/>
        <label>1</label>
    </ligand>
</feature>
<feature type="active site" description="Proton acceptor" evidence="7">
    <location>
        <position position="198"/>
    </location>
</feature>
<protein>
    <submittedName>
        <fullName evidence="9">Endoglucanase</fullName>
    </submittedName>
</protein>
<keyword evidence="10" id="KW-1185">Reference proteome</keyword>
<dbReference type="GO" id="GO:0004177">
    <property type="term" value="F:aminopeptidase activity"/>
    <property type="evidence" value="ECO:0007669"/>
    <property type="project" value="UniProtKB-UniRule"/>
</dbReference>
<gene>
    <name evidence="9" type="ORF">SAMN05660297_00278</name>
</gene>
<dbReference type="Gene3D" id="3.40.630.10">
    <property type="entry name" value="Zn peptidases"/>
    <property type="match status" value="1"/>
</dbReference>
<dbReference type="CDD" id="cd05656">
    <property type="entry name" value="M42_Frv"/>
    <property type="match status" value="1"/>
</dbReference>
<proteinExistence type="inferred from homology"/>
<dbReference type="InterPro" id="IPR051464">
    <property type="entry name" value="Peptidase_M42_aminopept"/>
</dbReference>
<evidence type="ECO:0000256" key="4">
    <source>
        <dbReference type="ARBA" id="ARBA00022723"/>
    </source>
</evidence>
<evidence type="ECO:0000256" key="1">
    <source>
        <dbReference type="ARBA" id="ARBA00006272"/>
    </source>
</evidence>
<keyword evidence="4 8" id="KW-0479">Metal-binding</keyword>